<feature type="region of interest" description="Disordered" evidence="4">
    <location>
        <begin position="341"/>
        <end position="377"/>
    </location>
</feature>
<dbReference type="SUPFAM" id="SSF50494">
    <property type="entry name" value="Trypsin-like serine proteases"/>
    <property type="match status" value="1"/>
</dbReference>
<dbReference type="GO" id="GO:0004252">
    <property type="term" value="F:serine-type endopeptidase activity"/>
    <property type="evidence" value="ECO:0007669"/>
    <property type="project" value="InterPro"/>
</dbReference>
<feature type="transmembrane region" description="Helical" evidence="5">
    <location>
        <begin position="156"/>
        <end position="179"/>
    </location>
</feature>
<keyword evidence="3" id="KW-0378">Hydrolase</keyword>
<comment type="caution">
    <text evidence="7">The sequence shown here is derived from an EMBL/GenBank/DDBJ whole genome shotgun (WGS) entry which is preliminary data.</text>
</comment>
<feature type="domain" description="PDZ" evidence="6">
    <location>
        <begin position="449"/>
        <end position="517"/>
    </location>
</feature>
<feature type="compositionally biased region" description="Low complexity" evidence="4">
    <location>
        <begin position="75"/>
        <end position="103"/>
    </location>
</feature>
<organism evidence="7 8">
    <name type="scientific">Paeniglutamicibacter gangotriensis</name>
    <dbReference type="NCBI Taxonomy" id="254787"/>
    <lineage>
        <taxon>Bacteria</taxon>
        <taxon>Bacillati</taxon>
        <taxon>Actinomycetota</taxon>
        <taxon>Actinomycetes</taxon>
        <taxon>Micrococcales</taxon>
        <taxon>Micrococcaceae</taxon>
        <taxon>Paeniglutamicibacter</taxon>
    </lineage>
</organism>
<dbReference type="EMBL" id="VOBL01000001">
    <property type="protein sequence ID" value="KAA0979639.1"/>
    <property type="molecule type" value="Genomic_DNA"/>
</dbReference>
<evidence type="ECO:0000259" key="6">
    <source>
        <dbReference type="PROSITE" id="PS50106"/>
    </source>
</evidence>
<feature type="region of interest" description="Disordered" evidence="4">
    <location>
        <begin position="533"/>
        <end position="555"/>
    </location>
</feature>
<sequence length="555" mass="54535">MSENQFDHPGTPKEGGPQPESGAVPPRPVTPPESPSVTPADEPGQRQPTTDSSAPVSKIEGAADQTQALPRHSGTPDQGAGTAGAAAQQHSAPAQPYGAPAPGTQLPAGQHAWNAQQHQQGGSPYGIPTPEEHSSAFGAPLPPAPRNTPKKFTSGALIVGMVAAAVIGAGGAVGANYVMNSNQSVASSSSSTPQGDVVINNPENVTAVTAAAAKASPSVVTIDVAGSSEAGSGSGIILDTAGHILTNTHVVTLGGATSDAKIAVRTSDGKVHNATVVGTDPLSDLAVIKIEAQDLVPASLGASGELNVGDTAIAIGAPLGLSGTVTDGIISTLNRTISVASSAVPKESAGDDSSEGGDGNQFNFQFPGAPEQQQSGSEGSIFINVIQTDAAINHGNSGGALVDVNGKIIGVNVAIASSGSGATSSSDSGSIGVGFAIPIDYAKRVANDIIENGSATHGMLGVTVAAKPASANGTNSSSFSVGAEVKSVVPDSPAAKAQLKVGDVITGVDSRNISDSTSLTAAIREIPAGGQTEIHYTRGGSEGSATVTVGESPAG</sequence>
<feature type="compositionally biased region" description="Pro residues" evidence="4">
    <location>
        <begin position="25"/>
        <end position="34"/>
    </location>
</feature>
<dbReference type="InterPro" id="IPR001940">
    <property type="entry name" value="Peptidase_S1C"/>
</dbReference>
<dbReference type="InterPro" id="IPR001478">
    <property type="entry name" value="PDZ"/>
</dbReference>
<evidence type="ECO:0000313" key="8">
    <source>
        <dbReference type="Proteomes" id="UP000323856"/>
    </source>
</evidence>
<protein>
    <submittedName>
        <fullName evidence="7">PDZ domain-containing protein</fullName>
    </submittedName>
</protein>
<dbReference type="RefSeq" id="WP_007271796.1">
    <property type="nucleotide sequence ID" value="NZ_VOBL01000001.1"/>
</dbReference>
<keyword evidence="5" id="KW-0812">Transmembrane</keyword>
<dbReference type="PRINTS" id="PR00834">
    <property type="entry name" value="PROTEASES2C"/>
</dbReference>
<dbReference type="OrthoDB" id="9758917at2"/>
<feature type="compositionally biased region" description="Polar residues" evidence="4">
    <location>
        <begin position="113"/>
        <end position="122"/>
    </location>
</feature>
<evidence type="ECO:0000256" key="2">
    <source>
        <dbReference type="ARBA" id="ARBA00022670"/>
    </source>
</evidence>
<dbReference type="InterPro" id="IPR043504">
    <property type="entry name" value="Peptidase_S1_PA_chymotrypsin"/>
</dbReference>
<evidence type="ECO:0000256" key="4">
    <source>
        <dbReference type="SAM" id="MobiDB-lite"/>
    </source>
</evidence>
<dbReference type="PANTHER" id="PTHR43343:SF3">
    <property type="entry name" value="PROTEASE DO-LIKE 8, CHLOROPLASTIC"/>
    <property type="match status" value="1"/>
</dbReference>
<evidence type="ECO:0000256" key="3">
    <source>
        <dbReference type="ARBA" id="ARBA00022801"/>
    </source>
</evidence>
<dbReference type="SMART" id="SM00228">
    <property type="entry name" value="PDZ"/>
    <property type="match status" value="1"/>
</dbReference>
<dbReference type="PROSITE" id="PS50106">
    <property type="entry name" value="PDZ"/>
    <property type="match status" value="1"/>
</dbReference>
<dbReference type="Proteomes" id="UP000323856">
    <property type="component" value="Unassembled WGS sequence"/>
</dbReference>
<feature type="region of interest" description="Disordered" evidence="4">
    <location>
        <begin position="1"/>
        <end position="146"/>
    </location>
</feature>
<dbReference type="GO" id="GO:0006508">
    <property type="term" value="P:proteolysis"/>
    <property type="evidence" value="ECO:0007669"/>
    <property type="project" value="UniProtKB-KW"/>
</dbReference>
<dbReference type="InterPro" id="IPR009003">
    <property type="entry name" value="Peptidase_S1_PA"/>
</dbReference>
<dbReference type="Pfam" id="PF13365">
    <property type="entry name" value="Trypsin_2"/>
    <property type="match status" value="1"/>
</dbReference>
<dbReference type="AlphaFoldDB" id="A0A5B0EQW3"/>
<dbReference type="InterPro" id="IPR051201">
    <property type="entry name" value="Chloro_Bact_Ser_Proteases"/>
</dbReference>
<accession>A0A5B0EQW3</accession>
<keyword evidence="5" id="KW-1133">Transmembrane helix</keyword>
<dbReference type="InterPro" id="IPR036034">
    <property type="entry name" value="PDZ_sf"/>
</dbReference>
<reference evidence="7 8" key="1">
    <citation type="submission" date="2019-07" db="EMBL/GenBank/DDBJ databases">
        <title>Analysis of the biochemical properties, biological activity and biotechnological potential of siderophores and biosurfactants produced by Antarctic psychrotolerant bacteria.</title>
        <authorList>
            <person name="Styczynski M."/>
            <person name="Krucon T."/>
            <person name="Decewicz P."/>
            <person name="Dziewit L."/>
        </authorList>
    </citation>
    <scope>NUCLEOTIDE SEQUENCE [LARGE SCALE GENOMIC DNA]</scope>
    <source>
        <strain evidence="7 8">ANT_H27</strain>
    </source>
</reference>
<evidence type="ECO:0000313" key="7">
    <source>
        <dbReference type="EMBL" id="KAA0979639.1"/>
    </source>
</evidence>
<evidence type="ECO:0000256" key="5">
    <source>
        <dbReference type="SAM" id="Phobius"/>
    </source>
</evidence>
<dbReference type="Pfam" id="PF13180">
    <property type="entry name" value="PDZ_2"/>
    <property type="match status" value="1"/>
</dbReference>
<keyword evidence="2" id="KW-0645">Protease</keyword>
<dbReference type="Gene3D" id="2.30.42.10">
    <property type="match status" value="1"/>
</dbReference>
<gene>
    <name evidence="7" type="ORF">FQ154_00255</name>
</gene>
<dbReference type="PANTHER" id="PTHR43343">
    <property type="entry name" value="PEPTIDASE S12"/>
    <property type="match status" value="1"/>
</dbReference>
<feature type="compositionally biased region" description="Polar residues" evidence="4">
    <location>
        <begin position="46"/>
        <end position="55"/>
    </location>
</feature>
<name>A0A5B0EQW3_9MICC</name>
<comment type="similarity">
    <text evidence="1">Belongs to the peptidase S1C family.</text>
</comment>
<dbReference type="SUPFAM" id="SSF50156">
    <property type="entry name" value="PDZ domain-like"/>
    <property type="match status" value="1"/>
</dbReference>
<keyword evidence="5" id="KW-0472">Membrane</keyword>
<evidence type="ECO:0000256" key="1">
    <source>
        <dbReference type="ARBA" id="ARBA00010541"/>
    </source>
</evidence>
<dbReference type="Gene3D" id="2.40.10.10">
    <property type="entry name" value="Trypsin-like serine proteases"/>
    <property type="match status" value="2"/>
</dbReference>
<proteinExistence type="inferred from homology"/>